<feature type="chain" id="PRO_5047052638" evidence="1">
    <location>
        <begin position="21"/>
        <end position="132"/>
    </location>
</feature>
<name>A0ABQ8Q137_9AGAR</name>
<keyword evidence="1" id="KW-0732">Signal</keyword>
<proteinExistence type="predicted"/>
<comment type="caution">
    <text evidence="2">The sequence shown here is derived from an EMBL/GenBank/DDBJ whole genome shotgun (WGS) entry which is preliminary data.</text>
</comment>
<protein>
    <submittedName>
        <fullName evidence="2">Uncharacterized protein</fullName>
    </submittedName>
</protein>
<evidence type="ECO:0000256" key="1">
    <source>
        <dbReference type="SAM" id="SignalP"/>
    </source>
</evidence>
<evidence type="ECO:0000313" key="2">
    <source>
        <dbReference type="EMBL" id="KAJ3992375.1"/>
    </source>
</evidence>
<gene>
    <name evidence="2" type="ORF">F5050DRAFT_1898015</name>
</gene>
<keyword evidence="3" id="KW-1185">Reference proteome</keyword>
<organism evidence="2 3">
    <name type="scientific">Lentinula boryana</name>
    <dbReference type="NCBI Taxonomy" id="40481"/>
    <lineage>
        <taxon>Eukaryota</taxon>
        <taxon>Fungi</taxon>
        <taxon>Dikarya</taxon>
        <taxon>Basidiomycota</taxon>
        <taxon>Agaricomycotina</taxon>
        <taxon>Agaricomycetes</taxon>
        <taxon>Agaricomycetidae</taxon>
        <taxon>Agaricales</taxon>
        <taxon>Marasmiineae</taxon>
        <taxon>Omphalotaceae</taxon>
        <taxon>Lentinula</taxon>
    </lineage>
</organism>
<feature type="signal peptide" evidence="1">
    <location>
        <begin position="1"/>
        <end position="20"/>
    </location>
</feature>
<accession>A0ABQ8Q137</accession>
<evidence type="ECO:0000313" key="3">
    <source>
        <dbReference type="Proteomes" id="UP001163828"/>
    </source>
</evidence>
<dbReference type="EMBL" id="MU790863">
    <property type="protein sequence ID" value="KAJ3992375.1"/>
    <property type="molecule type" value="Genomic_DNA"/>
</dbReference>
<sequence>MRLSYLALFVTWLVTSLAYAVPMSGQASTIASLNIRGIAAVKKVEVTYNPNDVPSMLSRYAPDMMKTAIISDLSTKFARPTSEQISLTTVETNLDGVAEFTVTTVKADKEKEHKGGKLMIQTDRMHILKQPS</sequence>
<dbReference type="Proteomes" id="UP001163828">
    <property type="component" value="Unassembled WGS sequence"/>
</dbReference>
<reference evidence="2" key="1">
    <citation type="submission" date="2022-08" db="EMBL/GenBank/DDBJ databases">
        <authorList>
            <consortium name="DOE Joint Genome Institute"/>
            <person name="Min B."/>
            <person name="Riley R."/>
            <person name="Sierra-Patev S."/>
            <person name="Naranjo-Ortiz M."/>
            <person name="Looney B."/>
            <person name="Konkel Z."/>
            <person name="Slot J.C."/>
            <person name="Sakamoto Y."/>
            <person name="Steenwyk J.L."/>
            <person name="Rokas A."/>
            <person name="Carro J."/>
            <person name="Camarero S."/>
            <person name="Ferreira P."/>
            <person name="Molpeceres G."/>
            <person name="Ruiz-Duenas F.J."/>
            <person name="Serrano A."/>
            <person name="Henrissat B."/>
            <person name="Drula E."/>
            <person name="Hughes K.W."/>
            <person name="Mata J.L."/>
            <person name="Ishikawa N.K."/>
            <person name="Vargas-Isla R."/>
            <person name="Ushijima S."/>
            <person name="Smith C.A."/>
            <person name="Ahrendt S."/>
            <person name="Andreopoulos W."/>
            <person name="He G."/>
            <person name="Labutti K."/>
            <person name="Lipzen A."/>
            <person name="Ng V."/>
            <person name="Sandor L."/>
            <person name="Barry K."/>
            <person name="Martinez A.T."/>
            <person name="Xiao Y."/>
            <person name="Gibbons J.G."/>
            <person name="Terashima K."/>
            <person name="Hibbett D.S."/>
            <person name="Grigoriev I.V."/>
        </authorList>
    </citation>
    <scope>NUCLEOTIDE SEQUENCE</scope>
    <source>
        <strain evidence="2">TFB10827</strain>
    </source>
</reference>